<accession>A0ABS1PD95</accession>
<organism evidence="1 2">
    <name type="scientific">Streptomyces musisoli</name>
    <dbReference type="NCBI Taxonomy" id="2802280"/>
    <lineage>
        <taxon>Bacteria</taxon>
        <taxon>Bacillati</taxon>
        <taxon>Actinomycetota</taxon>
        <taxon>Actinomycetes</taxon>
        <taxon>Kitasatosporales</taxon>
        <taxon>Streptomycetaceae</taxon>
        <taxon>Streptomyces</taxon>
    </lineage>
</organism>
<keyword evidence="2" id="KW-1185">Reference proteome</keyword>
<dbReference type="EMBL" id="JAERRH010000036">
    <property type="protein sequence ID" value="MBL1110360.1"/>
    <property type="molecule type" value="Genomic_DNA"/>
</dbReference>
<dbReference type="RefSeq" id="WP_201827352.1">
    <property type="nucleotide sequence ID" value="NZ_JAERRH010000036.1"/>
</dbReference>
<name>A0ABS1PD95_9ACTN</name>
<evidence type="ECO:0000313" key="1">
    <source>
        <dbReference type="EMBL" id="MBL1110360.1"/>
    </source>
</evidence>
<gene>
    <name evidence="1" type="ORF">JK361_38405</name>
</gene>
<protein>
    <submittedName>
        <fullName evidence="1">Uncharacterized protein</fullName>
    </submittedName>
</protein>
<comment type="caution">
    <text evidence="1">The sequence shown here is derived from an EMBL/GenBank/DDBJ whole genome shotgun (WGS) entry which is preliminary data.</text>
</comment>
<sequence>MTDWSALTDACGSAEHVPGLLDRFEADPSGVWSELMDHLCPQSDTAFTASFAALPRLAEIANSGSPETLGSVLFAAGAIAACSPGRAEPGSPLTTFADPIAILHELTDRRLSQTAEAEEYVNLLQVLLSFEGVEIWDRSLDGLQAGEYEVDCPGCGVNMFVVIGQDGSFCCTDDYALQEVQKSPLYPARVQELAGLPQRLFTRLSADGQEGLAHSVRYLFGRAACPDCGTDFSVAERVVAGWIP</sequence>
<dbReference type="Proteomes" id="UP000621386">
    <property type="component" value="Unassembled WGS sequence"/>
</dbReference>
<evidence type="ECO:0000313" key="2">
    <source>
        <dbReference type="Proteomes" id="UP000621386"/>
    </source>
</evidence>
<proteinExistence type="predicted"/>
<reference evidence="1 2" key="1">
    <citation type="submission" date="2021-01" db="EMBL/GenBank/DDBJ databases">
        <title>WGS of actinomycetes isolated from Thailand.</title>
        <authorList>
            <person name="Thawai C."/>
        </authorList>
    </citation>
    <scope>NUCLEOTIDE SEQUENCE [LARGE SCALE GENOMIC DNA]</scope>
    <source>
        <strain evidence="1 2">CH5-8</strain>
    </source>
</reference>